<feature type="region of interest" description="Disordered" evidence="1">
    <location>
        <begin position="109"/>
        <end position="132"/>
    </location>
</feature>
<evidence type="ECO:0000256" key="1">
    <source>
        <dbReference type="SAM" id="MobiDB-lite"/>
    </source>
</evidence>
<reference evidence="3" key="1">
    <citation type="submission" date="2016-10" db="EMBL/GenBank/DDBJ databases">
        <authorList>
            <person name="Varghese N."/>
            <person name="Submissions S."/>
        </authorList>
    </citation>
    <scope>NUCLEOTIDE SEQUENCE [LARGE SCALE GENOMIC DNA]</scope>
    <source>
        <strain evidence="3">SUR2</strain>
    </source>
</reference>
<protein>
    <submittedName>
        <fullName evidence="2">Uncharacterized protein</fullName>
    </submittedName>
</protein>
<sequence length="242" mass="27098">MIMASTNETGHNKNVANFNAVYHILEEMGPLYNPTNTKLQLSNLADFRNRLQASVTELNNKQPVYKNAVASRETAIAPLGKLMTKALNYAKSLDISSTDKENIAKQAKKIRGDQKPKALNPETKETEGISTSQMSYDSRLANLDAFTHQLASLYQYAPNEPEISIKQLQTMHAELTELSNTVNVAGNALITARKNRNQILYKDQTNIIQLVRDIKAYLKSLGDTAKPYYSAIVKLKFKEAYI</sequence>
<name>A0A1K2IEQ9_9FLAO</name>
<dbReference type="AlphaFoldDB" id="A0A1K2IEQ9"/>
<evidence type="ECO:0000313" key="2">
    <source>
        <dbReference type="EMBL" id="SFZ90738.1"/>
    </source>
</evidence>
<gene>
    <name evidence="2" type="ORF">SAMN05216324_101493</name>
</gene>
<organism evidence="2 3">
    <name type="scientific">Chryseobacterium limigenitum</name>
    <dbReference type="NCBI Taxonomy" id="1612149"/>
    <lineage>
        <taxon>Bacteria</taxon>
        <taxon>Pseudomonadati</taxon>
        <taxon>Bacteroidota</taxon>
        <taxon>Flavobacteriia</taxon>
        <taxon>Flavobacteriales</taxon>
        <taxon>Weeksellaceae</taxon>
        <taxon>Chryseobacterium group</taxon>
        <taxon>Chryseobacterium</taxon>
    </lineage>
</organism>
<feature type="compositionally biased region" description="Basic and acidic residues" evidence="1">
    <location>
        <begin position="110"/>
        <end position="127"/>
    </location>
</feature>
<accession>A0A1K2IEQ9</accession>
<dbReference type="EMBL" id="FPKW01000001">
    <property type="protein sequence ID" value="SFZ90738.1"/>
    <property type="molecule type" value="Genomic_DNA"/>
</dbReference>
<proteinExistence type="predicted"/>
<dbReference type="Proteomes" id="UP000182034">
    <property type="component" value="Unassembled WGS sequence"/>
</dbReference>
<evidence type="ECO:0000313" key="3">
    <source>
        <dbReference type="Proteomes" id="UP000182034"/>
    </source>
</evidence>
<keyword evidence="3" id="KW-1185">Reference proteome</keyword>